<accession>A0A800MUP4</accession>
<evidence type="ECO:0000313" key="1">
    <source>
        <dbReference type="EMBL" id="KAF0822811.1"/>
    </source>
</evidence>
<gene>
    <name evidence="1" type="ORF">KIS1582_3429</name>
</gene>
<dbReference type="Proteomes" id="UP000465778">
    <property type="component" value="Unassembled WGS sequence"/>
</dbReference>
<protein>
    <submittedName>
        <fullName evidence="1">Uncharacterized protein</fullName>
    </submittedName>
</protein>
<comment type="caution">
    <text evidence="1">The sequence shown here is derived from an EMBL/GenBank/DDBJ whole genome shotgun (WGS) entry which is preliminary data.</text>
</comment>
<dbReference type="EMBL" id="VDEM01000046">
    <property type="protein sequence ID" value="KAF0822811.1"/>
    <property type="molecule type" value="Genomic_DNA"/>
</dbReference>
<organism evidence="1 2">
    <name type="scientific">Cytobacillus firmus</name>
    <name type="common">Bacillus firmus</name>
    <dbReference type="NCBI Taxonomy" id="1399"/>
    <lineage>
        <taxon>Bacteria</taxon>
        <taxon>Bacillati</taxon>
        <taxon>Bacillota</taxon>
        <taxon>Bacilli</taxon>
        <taxon>Bacillales</taxon>
        <taxon>Bacillaceae</taxon>
        <taxon>Cytobacillus</taxon>
    </lineage>
</organism>
<reference evidence="1 2" key="1">
    <citation type="journal article" date="2020" name="G3 (Bethesda)">
        <title>Whole Genome Sequencing and Comparative Genomics of Two Nematicidal Bacillus Strains Reveals a Wide Range of Possible Virulence Factors.</title>
        <authorList>
            <person name="Susic N."/>
            <person name="Janezic S."/>
            <person name="Rupnik M."/>
            <person name="Geric Stare B."/>
        </authorList>
    </citation>
    <scope>NUCLEOTIDE SEQUENCE [LARGE SCALE GENOMIC DNA]</scope>
    <source>
        <strain evidence="1 2">I-1582</strain>
    </source>
</reference>
<name>A0A800MUP4_CYTFI</name>
<dbReference type="AlphaFoldDB" id="A0A800MUP4"/>
<sequence>MAAESIKGFTLFGHEASPEELAVLLGAGIYTAINYMGQKYLVFTK</sequence>
<evidence type="ECO:0000313" key="2">
    <source>
        <dbReference type="Proteomes" id="UP000465778"/>
    </source>
</evidence>
<proteinExistence type="predicted"/>